<dbReference type="Proteomes" id="UP001164539">
    <property type="component" value="Chromosome 6"/>
</dbReference>
<reference evidence="1 2" key="1">
    <citation type="journal article" date="2023" name="Science">
        <title>Complex scaffold remodeling in plant triterpene biosynthesis.</title>
        <authorList>
            <person name="De La Pena R."/>
            <person name="Hodgson H."/>
            <person name="Liu J.C."/>
            <person name="Stephenson M.J."/>
            <person name="Martin A.C."/>
            <person name="Owen C."/>
            <person name="Harkess A."/>
            <person name="Leebens-Mack J."/>
            <person name="Jimenez L.E."/>
            <person name="Osbourn A."/>
            <person name="Sattely E.S."/>
        </authorList>
    </citation>
    <scope>NUCLEOTIDE SEQUENCE [LARGE SCALE GENOMIC DNA]</scope>
    <source>
        <strain evidence="2">cv. JPN11</strain>
        <tissue evidence="1">Leaf</tissue>
    </source>
</reference>
<organism evidence="1 2">
    <name type="scientific">Melia azedarach</name>
    <name type="common">Chinaberry tree</name>
    <dbReference type="NCBI Taxonomy" id="155640"/>
    <lineage>
        <taxon>Eukaryota</taxon>
        <taxon>Viridiplantae</taxon>
        <taxon>Streptophyta</taxon>
        <taxon>Embryophyta</taxon>
        <taxon>Tracheophyta</taxon>
        <taxon>Spermatophyta</taxon>
        <taxon>Magnoliopsida</taxon>
        <taxon>eudicotyledons</taxon>
        <taxon>Gunneridae</taxon>
        <taxon>Pentapetalae</taxon>
        <taxon>rosids</taxon>
        <taxon>malvids</taxon>
        <taxon>Sapindales</taxon>
        <taxon>Meliaceae</taxon>
        <taxon>Melia</taxon>
    </lineage>
</organism>
<protein>
    <submittedName>
        <fullName evidence="1">Expansin-like protein</fullName>
    </submittedName>
</protein>
<proteinExistence type="predicted"/>
<sequence length="204" mass="22805">MHAAGGAYGSMALDFNNGYLAAASSTIYGDGVACGGCYRMRCKNDRLCRSQGTTVIVTDQMTNSNKTDLVLSRKAYMALAKRGMGKHLLKNGAIDVEYKRYPCDFFNNKNLSLRVEDSSKNPSGFSDFSLKRNHSAVWDVDNVPNYVLIFEFGVIKESSDWVYIFAKNVIPTDWKPGMIYDTGVQITEIKWESCSAPKCPEENW</sequence>
<name>A0ACC1XWR6_MELAZ</name>
<keyword evidence="2" id="KW-1185">Reference proteome</keyword>
<gene>
    <name evidence="1" type="ORF">OWV82_010972</name>
</gene>
<dbReference type="EMBL" id="CM051399">
    <property type="protein sequence ID" value="KAJ4715882.1"/>
    <property type="molecule type" value="Genomic_DNA"/>
</dbReference>
<comment type="caution">
    <text evidence="1">The sequence shown here is derived from an EMBL/GenBank/DDBJ whole genome shotgun (WGS) entry which is preliminary data.</text>
</comment>
<accession>A0ACC1XWR6</accession>
<evidence type="ECO:0000313" key="1">
    <source>
        <dbReference type="EMBL" id="KAJ4715882.1"/>
    </source>
</evidence>
<evidence type="ECO:0000313" key="2">
    <source>
        <dbReference type="Proteomes" id="UP001164539"/>
    </source>
</evidence>